<dbReference type="RefSeq" id="WP_222990100.1">
    <property type="nucleotide sequence ID" value="NZ_JAINVV010000004.1"/>
</dbReference>
<dbReference type="Pfam" id="PF02515">
    <property type="entry name" value="CoA_transf_3"/>
    <property type="match status" value="1"/>
</dbReference>
<evidence type="ECO:0000313" key="3">
    <source>
        <dbReference type="Proteomes" id="UP000706039"/>
    </source>
</evidence>
<name>A0ABS7PP22_9SPHN</name>
<organism evidence="2 3">
    <name type="scientific">Sphingomonas colocasiae</name>
    <dbReference type="NCBI Taxonomy" id="1848973"/>
    <lineage>
        <taxon>Bacteria</taxon>
        <taxon>Pseudomonadati</taxon>
        <taxon>Pseudomonadota</taxon>
        <taxon>Alphaproteobacteria</taxon>
        <taxon>Sphingomonadales</taxon>
        <taxon>Sphingomonadaceae</taxon>
        <taxon>Sphingomonas</taxon>
    </lineage>
</organism>
<dbReference type="PANTHER" id="PTHR48207">
    <property type="entry name" value="SUCCINATE--HYDROXYMETHYLGLUTARATE COA-TRANSFERASE"/>
    <property type="match status" value="1"/>
</dbReference>
<dbReference type="SUPFAM" id="SSF89796">
    <property type="entry name" value="CoA-transferase family III (CaiB/BaiF)"/>
    <property type="match status" value="1"/>
</dbReference>
<dbReference type="EMBL" id="JAINVV010000004">
    <property type="protein sequence ID" value="MBY8823073.1"/>
    <property type="molecule type" value="Genomic_DNA"/>
</dbReference>
<keyword evidence="3" id="KW-1185">Reference proteome</keyword>
<dbReference type="PANTHER" id="PTHR48207:SF3">
    <property type="entry name" value="SUCCINATE--HYDROXYMETHYLGLUTARATE COA-TRANSFERASE"/>
    <property type="match status" value="1"/>
</dbReference>
<dbReference type="GO" id="GO:0016740">
    <property type="term" value="F:transferase activity"/>
    <property type="evidence" value="ECO:0007669"/>
    <property type="project" value="UniProtKB-KW"/>
</dbReference>
<dbReference type="InterPro" id="IPR023606">
    <property type="entry name" value="CoA-Trfase_III_dom_1_sf"/>
</dbReference>
<comment type="caution">
    <text evidence="2">The sequence shown here is derived from an EMBL/GenBank/DDBJ whole genome shotgun (WGS) entry which is preliminary data.</text>
</comment>
<dbReference type="Proteomes" id="UP000706039">
    <property type="component" value="Unassembled WGS sequence"/>
</dbReference>
<reference evidence="2 3" key="1">
    <citation type="submission" date="2021-08" db="EMBL/GenBank/DDBJ databases">
        <authorList>
            <person name="Tuo L."/>
        </authorList>
    </citation>
    <scope>NUCLEOTIDE SEQUENCE [LARGE SCALE GENOMIC DNA]</scope>
    <source>
        <strain evidence="2 3">JCM 31229</strain>
    </source>
</reference>
<sequence length="373" mass="39733">MRDLSGLTVVSVEQAVAAPYASWRLAEAGARVIKVERPGGDFARRYDDYVKGQSAYYIWLNRGKESVRVDLDNGEDRALLDALLARADVFIQNLKPGALARKGFASTVLRERFPRLITCDITGFGATGPNAKLKAYDLIVQAEVGLCAITGSADEPARVGVSVADINAGTTAYCAILEALLGRERSGAGRAIEVSLFDSIADWMNVPLLQYLHGGHEVARGGVAHPTIAPYGAFRCAGGEQVIISVQNDAEWVRFANLFMDAPALASDARFAANMDRVANRPALDALVAGVFLTITLDEAMARLERAGIAYGRLNGIAEAARHPHLRFADVDTPAGRVQVVAPAAIHDGRPAAAGRVAALGEHDAAIRAEFMA</sequence>
<dbReference type="InterPro" id="IPR044855">
    <property type="entry name" value="CoA-Trfase_III_dom3_sf"/>
</dbReference>
<dbReference type="InterPro" id="IPR050483">
    <property type="entry name" value="CoA-transferase_III_domain"/>
</dbReference>
<accession>A0ABS7PP22</accession>
<evidence type="ECO:0000256" key="1">
    <source>
        <dbReference type="ARBA" id="ARBA00022679"/>
    </source>
</evidence>
<evidence type="ECO:0000313" key="2">
    <source>
        <dbReference type="EMBL" id="MBY8823073.1"/>
    </source>
</evidence>
<keyword evidence="1 2" id="KW-0808">Transferase</keyword>
<dbReference type="InterPro" id="IPR003673">
    <property type="entry name" value="CoA-Trfase_fam_III"/>
</dbReference>
<dbReference type="Gene3D" id="3.40.50.10540">
    <property type="entry name" value="Crotonobetainyl-coa:carnitine coa-transferase, domain 1"/>
    <property type="match status" value="1"/>
</dbReference>
<proteinExistence type="predicted"/>
<protein>
    <submittedName>
        <fullName evidence="2">CoA transferase</fullName>
    </submittedName>
</protein>
<gene>
    <name evidence="2" type="ORF">K7G82_12275</name>
</gene>
<dbReference type="Gene3D" id="3.30.1540.10">
    <property type="entry name" value="formyl-coa transferase, domain 3"/>
    <property type="match status" value="1"/>
</dbReference>